<dbReference type="GO" id="GO:0003735">
    <property type="term" value="F:structural constituent of ribosome"/>
    <property type="evidence" value="ECO:0007669"/>
    <property type="project" value="TreeGrafter"/>
</dbReference>
<comment type="function">
    <text evidence="1">Associates with the EF-Tu.GDP complex and induces the exchange of GDP to GTP. It remains bound to the aminoacyl-tRNA.EF-Tu.GTP complex up to the GTP hydrolysis stage on the ribosome.</text>
</comment>
<dbReference type="InterPro" id="IPR012340">
    <property type="entry name" value="NA-bd_OB-fold"/>
</dbReference>
<dbReference type="InterPro" id="IPR010994">
    <property type="entry name" value="RuvA_2-like"/>
</dbReference>
<evidence type="ECO:0000313" key="4">
    <source>
        <dbReference type="EnsemblMetazoa" id="BGLB009514-PB"/>
    </source>
</evidence>
<dbReference type="Gene3D" id="1.10.150.310">
    <property type="entry name" value="Tex RuvX-like domain-like"/>
    <property type="match status" value="1"/>
</dbReference>
<dbReference type="InterPro" id="IPR032639">
    <property type="entry name" value="Tex_YqgF"/>
</dbReference>
<sequence>MSEMEEKCFKEEKDIKKEIVPAWEPAEILSSKLKLRRQSVFNVIKLLDDGATIPFIARYRKEQTDNMEPDLLREVATGLEELRTVESKIQSVYKSIEKMGKMNEELETSLICSTSILDIESIYAPFKPGHKGTYAERARALGLEEMAQDVLNGRHFDVRQALDPCQKGLENEKSIEKGLMHIIADIVSKNKDLMDEARNMSNNPQLIGLLPYPVEKNTGYRKVKQKTNRHGDLAESGPPAGRCMKPFSEGHSRLEVGRLKTIVSTRIIIIRLGIQSNSEEEEKDTFYYRLLTILQDKPRNILIIMSNFMPRLTVTPEYVRTSGQGLESSKAKEKTNKEKVPKDKKKKEAGLLSPRKLKAKADENVHKFTQFFDYKMPSQNLKPHQILAINRGEDLKLLTVKISIPEAAKKMFVNFALSKLLRNVYKLENQNLITKAVDDAYDRLIEPMLSRNIRAELTKSAEKASIAVFVANLKRLLLAPPVKSKTILGIDPGFTNGCKVAVISSTGVILETAVIYLHDTRSNKHVERNRVASLVRSHRVDIITIGNGVACRETEQVIADMIKNRYFQPLSIVYCIVDECGASIYSISEEAAKEMPDLDPTLRGAVSIARRLQDPLAELVKIEPKHLGVGMYQGLRFESQSKFAKVDLNTCSECLLRSVAGLNVAKAKKIIEWRTLNGHFINRNQLLSIKGLGAKGFEQCAGFVRICRLKDSESQSDVKDEVKEEIIAIQEEEPKKGRKRKAENSSGKGKAKKKKADDNTWNPLDATSIHPESYEIAHMLASYLNVDLAHIGTPDFISKVKERASDKNLHAFCLEKSTGLATVMLIADALKQPLAYDMRESFQKPLFKQEIQSINDLHLGSQLTGRVTNVTHFGAFVDIGVGMNGLIHTSKMGSNRAIGVGDHVEVKVQNLDVANGRISLFLSKVL</sequence>
<dbReference type="SMART" id="SM00316">
    <property type="entry name" value="S1"/>
    <property type="match status" value="1"/>
</dbReference>
<feature type="domain" description="S1 motif" evidence="3">
    <location>
        <begin position="860"/>
        <end position="923"/>
    </location>
</feature>
<dbReference type="InterPro" id="IPR055179">
    <property type="entry name" value="Tex-like_central_region"/>
</dbReference>
<dbReference type="Gene3D" id="1.10.3500.10">
    <property type="entry name" value="Tex N-terminal region-like"/>
    <property type="match status" value="1"/>
</dbReference>
<dbReference type="Pfam" id="PF22706">
    <property type="entry name" value="Tex_central_region"/>
    <property type="match status" value="1"/>
</dbReference>
<protein>
    <recommendedName>
        <fullName evidence="3">S1 motif domain-containing protein</fullName>
    </recommendedName>
</protein>
<proteinExistence type="predicted"/>
<dbReference type="KEGG" id="bgt:106071723"/>
<evidence type="ECO:0000313" key="5">
    <source>
        <dbReference type="Proteomes" id="UP000076420"/>
    </source>
</evidence>
<feature type="compositionally biased region" description="Basic and acidic residues" evidence="2">
    <location>
        <begin position="329"/>
        <end position="348"/>
    </location>
</feature>
<dbReference type="InterPro" id="IPR003029">
    <property type="entry name" value="S1_domain"/>
</dbReference>
<dbReference type="EnsemblMetazoa" id="BGLB009514-RB">
    <property type="protein sequence ID" value="BGLB009514-PB"/>
    <property type="gene ID" value="BGLB009514"/>
</dbReference>
<dbReference type="Pfam" id="PF16921">
    <property type="entry name" value="Tex_YqgF"/>
    <property type="match status" value="1"/>
</dbReference>
<feature type="region of interest" description="Disordered" evidence="2">
    <location>
        <begin position="223"/>
        <end position="243"/>
    </location>
</feature>
<dbReference type="OrthoDB" id="995477at2759"/>
<dbReference type="InterPro" id="IPR023319">
    <property type="entry name" value="Tex-like_HTH_dom_sf"/>
</dbReference>
<dbReference type="Gene3D" id="3.30.420.140">
    <property type="entry name" value="YqgF/RNase H-like domain"/>
    <property type="match status" value="1"/>
</dbReference>
<dbReference type="CDD" id="cd05685">
    <property type="entry name" value="S1_Tex"/>
    <property type="match status" value="1"/>
</dbReference>
<dbReference type="GO" id="GO:0005737">
    <property type="term" value="C:cytoplasm"/>
    <property type="evidence" value="ECO:0007669"/>
    <property type="project" value="UniProtKB-ARBA"/>
</dbReference>
<dbReference type="Pfam" id="PF00575">
    <property type="entry name" value="S1"/>
    <property type="match status" value="1"/>
</dbReference>
<organism evidence="4 5">
    <name type="scientific">Biomphalaria glabrata</name>
    <name type="common">Bloodfluke planorb</name>
    <name type="synonym">Freshwater snail</name>
    <dbReference type="NCBI Taxonomy" id="6526"/>
    <lineage>
        <taxon>Eukaryota</taxon>
        <taxon>Metazoa</taxon>
        <taxon>Spiralia</taxon>
        <taxon>Lophotrochozoa</taxon>
        <taxon>Mollusca</taxon>
        <taxon>Gastropoda</taxon>
        <taxon>Heterobranchia</taxon>
        <taxon>Euthyneura</taxon>
        <taxon>Panpulmonata</taxon>
        <taxon>Hygrophila</taxon>
        <taxon>Lymnaeoidea</taxon>
        <taxon>Planorbidae</taxon>
        <taxon>Biomphalaria</taxon>
    </lineage>
</organism>
<dbReference type="GO" id="GO:0006412">
    <property type="term" value="P:translation"/>
    <property type="evidence" value="ECO:0007669"/>
    <property type="project" value="TreeGrafter"/>
</dbReference>
<dbReference type="PROSITE" id="PS50126">
    <property type="entry name" value="S1"/>
    <property type="match status" value="1"/>
</dbReference>
<dbReference type="Gene3D" id="2.40.50.140">
    <property type="entry name" value="Nucleic acid-binding proteins"/>
    <property type="match status" value="1"/>
</dbReference>
<dbReference type="InterPro" id="IPR012337">
    <property type="entry name" value="RNaseH-like_sf"/>
</dbReference>
<dbReference type="PANTHER" id="PTHR10724">
    <property type="entry name" value="30S RIBOSOMAL PROTEIN S1"/>
    <property type="match status" value="1"/>
</dbReference>
<dbReference type="InterPro" id="IPR018974">
    <property type="entry name" value="Tex-like_N"/>
</dbReference>
<dbReference type="SUPFAM" id="SSF50249">
    <property type="entry name" value="Nucleic acid-binding proteins"/>
    <property type="match status" value="1"/>
</dbReference>
<dbReference type="SUPFAM" id="SSF47781">
    <property type="entry name" value="RuvA domain 2-like"/>
    <property type="match status" value="2"/>
</dbReference>
<dbReference type="AlphaFoldDB" id="A0A2C9JX93"/>
<evidence type="ECO:0000259" key="3">
    <source>
        <dbReference type="PROSITE" id="PS50126"/>
    </source>
</evidence>
<dbReference type="FunFam" id="3.30.420.140:FF:000001">
    <property type="entry name" value="RNA-binding transcriptional accessory protein"/>
    <property type="match status" value="1"/>
</dbReference>
<dbReference type="InterPro" id="IPR044146">
    <property type="entry name" value="S1_Tex"/>
</dbReference>
<reference evidence="4" key="1">
    <citation type="submission" date="2020-05" db="UniProtKB">
        <authorList>
            <consortium name="EnsemblMetazoa"/>
        </authorList>
    </citation>
    <scope>IDENTIFICATION</scope>
    <source>
        <strain evidence="4">BB02</strain>
    </source>
</reference>
<gene>
    <name evidence="4" type="primary">106071723</name>
</gene>
<dbReference type="FunFam" id="2.40.50.140:FF:000051">
    <property type="entry name" value="RNA-binding transcriptional accessory protein"/>
    <property type="match status" value="1"/>
</dbReference>
<dbReference type="InterPro" id="IPR041692">
    <property type="entry name" value="HHH_9"/>
</dbReference>
<dbReference type="Proteomes" id="UP000076420">
    <property type="component" value="Unassembled WGS sequence"/>
</dbReference>
<dbReference type="Gene3D" id="1.10.10.650">
    <property type="entry name" value="RuvA domain 2-like"/>
    <property type="match status" value="1"/>
</dbReference>
<dbReference type="SUPFAM" id="SSF53098">
    <property type="entry name" value="Ribonuclease H-like"/>
    <property type="match status" value="1"/>
</dbReference>
<dbReference type="SMART" id="SM00732">
    <property type="entry name" value="YqgFc"/>
    <property type="match status" value="1"/>
</dbReference>
<dbReference type="Pfam" id="PF12836">
    <property type="entry name" value="HHH_3"/>
    <property type="match status" value="1"/>
</dbReference>
<dbReference type="GO" id="GO:0006139">
    <property type="term" value="P:nucleobase-containing compound metabolic process"/>
    <property type="evidence" value="ECO:0007669"/>
    <property type="project" value="InterPro"/>
</dbReference>
<evidence type="ECO:0000256" key="1">
    <source>
        <dbReference type="ARBA" id="ARBA00025453"/>
    </source>
</evidence>
<dbReference type="VEuPathDB" id="VectorBase:BGLAX_046219"/>
<dbReference type="SUPFAM" id="SSF158832">
    <property type="entry name" value="Tex N-terminal region-like"/>
    <property type="match status" value="2"/>
</dbReference>
<dbReference type="Pfam" id="PF09371">
    <property type="entry name" value="Tex_N"/>
    <property type="match status" value="1"/>
</dbReference>
<dbReference type="VEuPathDB" id="VectorBase:BGLB009514"/>
<dbReference type="FunFam" id="1.10.10.650:FF:000001">
    <property type="entry name" value="S1 RNA-binding domain 1"/>
    <property type="match status" value="1"/>
</dbReference>
<dbReference type="InterPro" id="IPR023323">
    <property type="entry name" value="Tex-like_dom_sf"/>
</dbReference>
<dbReference type="STRING" id="6526.A0A2C9JX93"/>
<dbReference type="PANTHER" id="PTHR10724:SF10">
    <property type="entry name" value="S1 RNA-BINDING DOMAIN-CONTAINING PROTEIN 1"/>
    <property type="match status" value="1"/>
</dbReference>
<dbReference type="InterPro" id="IPR037027">
    <property type="entry name" value="YqgF/RNaseH-like_dom_sf"/>
</dbReference>
<name>A0A2C9JX93_BIOGL</name>
<accession>A0A2C9JX93</accession>
<dbReference type="InterPro" id="IPR006641">
    <property type="entry name" value="YqgF/RNaseH-like_dom"/>
</dbReference>
<evidence type="ECO:0000256" key="2">
    <source>
        <dbReference type="SAM" id="MobiDB-lite"/>
    </source>
</evidence>
<feature type="region of interest" description="Disordered" evidence="2">
    <location>
        <begin position="733"/>
        <end position="764"/>
    </location>
</feature>
<dbReference type="Pfam" id="PF17674">
    <property type="entry name" value="HHH_9"/>
    <property type="match status" value="1"/>
</dbReference>
<feature type="region of interest" description="Disordered" evidence="2">
    <location>
        <begin position="323"/>
        <end position="348"/>
    </location>
</feature>
<dbReference type="InterPro" id="IPR050437">
    <property type="entry name" value="Ribos_protein_bS1-like"/>
</dbReference>
<dbReference type="GO" id="GO:0003729">
    <property type="term" value="F:mRNA binding"/>
    <property type="evidence" value="ECO:0007669"/>
    <property type="project" value="UniProtKB-ARBA"/>
</dbReference>